<dbReference type="CDD" id="cd03784">
    <property type="entry name" value="GT1_Gtf-like"/>
    <property type="match status" value="1"/>
</dbReference>
<proteinExistence type="inferred from homology"/>
<organism evidence="2 3">
    <name type="scientific">Paenibacillus beijingensis</name>
    <dbReference type="NCBI Taxonomy" id="1126833"/>
    <lineage>
        <taxon>Bacteria</taxon>
        <taxon>Bacillati</taxon>
        <taxon>Bacillota</taxon>
        <taxon>Bacilli</taxon>
        <taxon>Bacillales</taxon>
        <taxon>Paenibacillaceae</taxon>
        <taxon>Paenibacillus</taxon>
    </lineage>
</organism>
<dbReference type="Pfam" id="PF00201">
    <property type="entry name" value="UDPGT"/>
    <property type="match status" value="1"/>
</dbReference>
<keyword evidence="3" id="KW-1185">Reference proteome</keyword>
<dbReference type="KEGG" id="pbj:VN24_07255"/>
<comment type="similarity">
    <text evidence="1">Belongs to the UDP-glycosyltransferase family.</text>
</comment>
<reference evidence="2 3" key="1">
    <citation type="journal article" date="2015" name="J. Biotechnol.">
        <title>Complete genome sequence of Paenibacillus beijingensis 7188(T) (=DSM 24997(T)), a novel rhizobacterium from jujube garden soil.</title>
        <authorList>
            <person name="Kwak Y."/>
            <person name="Shin J.H."/>
        </authorList>
    </citation>
    <scope>NUCLEOTIDE SEQUENCE [LARGE SCALE GENOMIC DNA]</scope>
    <source>
        <strain evidence="2 3">DSM 24997</strain>
    </source>
</reference>
<protein>
    <recommendedName>
        <fullName evidence="4">Glycosyl transferase</fullName>
    </recommendedName>
</protein>
<dbReference type="InterPro" id="IPR002213">
    <property type="entry name" value="UDP_glucos_trans"/>
</dbReference>
<dbReference type="Proteomes" id="UP000032633">
    <property type="component" value="Chromosome"/>
</dbReference>
<reference evidence="3" key="2">
    <citation type="submission" date="2015-03" db="EMBL/GenBank/DDBJ databases">
        <title>Genome sequence of Paenibacillus beijingensis strain DSM 24997T.</title>
        <authorList>
            <person name="Kwak Y."/>
            <person name="Shin J.-H."/>
        </authorList>
    </citation>
    <scope>NUCLEOTIDE SEQUENCE [LARGE SCALE GENOMIC DNA]</scope>
    <source>
        <strain evidence="3">DSM 24997</strain>
    </source>
</reference>
<accession>A0A0D5NG90</accession>
<dbReference type="PATRIC" id="fig|1126833.4.peg.1591"/>
<dbReference type="GO" id="GO:0016758">
    <property type="term" value="F:hexosyltransferase activity"/>
    <property type="evidence" value="ECO:0007669"/>
    <property type="project" value="UniProtKB-ARBA"/>
</dbReference>
<dbReference type="GO" id="GO:0008194">
    <property type="term" value="F:UDP-glycosyltransferase activity"/>
    <property type="evidence" value="ECO:0007669"/>
    <property type="project" value="InterPro"/>
</dbReference>
<dbReference type="Gene3D" id="3.40.50.2000">
    <property type="entry name" value="Glycogen Phosphorylase B"/>
    <property type="match status" value="2"/>
</dbReference>
<dbReference type="RefSeq" id="WP_045669844.1">
    <property type="nucleotide sequence ID" value="NZ_CP011058.1"/>
</dbReference>
<dbReference type="GO" id="GO:0017000">
    <property type="term" value="P:antibiotic biosynthetic process"/>
    <property type="evidence" value="ECO:0007669"/>
    <property type="project" value="UniProtKB-ARBA"/>
</dbReference>
<evidence type="ECO:0000313" key="3">
    <source>
        <dbReference type="Proteomes" id="UP000032633"/>
    </source>
</evidence>
<evidence type="ECO:0000256" key="1">
    <source>
        <dbReference type="ARBA" id="ARBA00009995"/>
    </source>
</evidence>
<sequence>MAKFLFTVVPIHGHISPGLPIARRLVEMGHEVLWYSTSKYQGKIEATGARFTKVQAAKDYDDGDLNEAFPGRGKLNGLNQLKFDMKHIFFDEMVGFDADLGRILEEYPADAVVMDSAFAGMMPMKLRGRAPKSAVYGILPLTLSSRDAAPFGFGLQPSATPLGRIRNRLLNGFVQNMVFADVQKHVNALLTRLGAPKLPCFYLDAPAALSDLFIQGTCPSFEYPRSDLPQNVTFVGPYLPAKPQDFTPPIWWEEMKEHRPVVHVTQGTIANADFHQLLIPTIEALASEDMLVVATTGGKPLEMVDIPLPNNVRLEKFIPHHELLPHVDVMVTNAGYGGVQMAIHSAVPLVAAGKSEDKPEVCARVEWAGVGINLKTGRPTKDQVLRAVREVLHTSSYKENVQRLSKEFQSCNALERTAQELVGLAESR</sequence>
<evidence type="ECO:0008006" key="4">
    <source>
        <dbReference type="Google" id="ProtNLM"/>
    </source>
</evidence>
<dbReference type="STRING" id="1126833.VN24_07255"/>
<dbReference type="SUPFAM" id="SSF53756">
    <property type="entry name" value="UDP-Glycosyltransferase/glycogen phosphorylase"/>
    <property type="match status" value="1"/>
</dbReference>
<dbReference type="HOGENOM" id="CLU_000537_4_1_9"/>
<dbReference type="PANTHER" id="PTHR48050">
    <property type="entry name" value="STEROL 3-BETA-GLUCOSYLTRANSFERASE"/>
    <property type="match status" value="1"/>
</dbReference>
<evidence type="ECO:0000313" key="2">
    <source>
        <dbReference type="EMBL" id="AJY74409.1"/>
    </source>
</evidence>
<dbReference type="PANTHER" id="PTHR48050:SF13">
    <property type="entry name" value="STEROL 3-BETA-GLUCOSYLTRANSFERASE UGT80A2"/>
    <property type="match status" value="1"/>
</dbReference>
<name>A0A0D5NG90_9BACL</name>
<dbReference type="InterPro" id="IPR050426">
    <property type="entry name" value="Glycosyltransferase_28"/>
</dbReference>
<dbReference type="AlphaFoldDB" id="A0A0D5NG90"/>
<gene>
    <name evidence="2" type="ORF">VN24_07255</name>
</gene>
<dbReference type="FunFam" id="3.40.50.2000:FF:000072">
    <property type="entry name" value="Glycosyl transferase"/>
    <property type="match status" value="1"/>
</dbReference>
<dbReference type="OrthoDB" id="6620093at2"/>
<dbReference type="EMBL" id="CP011058">
    <property type="protein sequence ID" value="AJY74409.1"/>
    <property type="molecule type" value="Genomic_DNA"/>
</dbReference>